<dbReference type="PANTHER" id="PTHR33929">
    <property type="entry name" value="MEMBRANE-ASSOCIATED KINASE REGULATOR 2-RELATED"/>
    <property type="match status" value="1"/>
</dbReference>
<keyword evidence="2" id="KW-1185">Reference proteome</keyword>
<sequence>GTRSRLTRDIARLGKSRSGSTIVTPVVQNQAMKRVDSVTQQKDVIQSAILHCERSFNLSPESNSSLLTRLMSDPSHQKFFSRSCSLKS</sequence>
<gene>
    <name evidence="1" type="ORF">GIB67_030415</name>
</gene>
<dbReference type="AlphaFoldDB" id="A0A7J7NDR9"/>
<accession>A0A7J7NDR9</accession>
<dbReference type="GO" id="GO:0005886">
    <property type="term" value="C:plasma membrane"/>
    <property type="evidence" value="ECO:0007669"/>
    <property type="project" value="InterPro"/>
</dbReference>
<name>A0A7J7NDR9_9MAGN</name>
<dbReference type="PANTHER" id="PTHR33929:SF1">
    <property type="entry name" value="MEMBRANE-ASSOCIATED KINASE REGULATOR 2-RELATED"/>
    <property type="match status" value="1"/>
</dbReference>
<dbReference type="OrthoDB" id="689803at2759"/>
<proteinExistence type="predicted"/>
<dbReference type="InterPro" id="IPR039619">
    <property type="entry name" value="MAKR2/5"/>
</dbReference>
<organism evidence="1 2">
    <name type="scientific">Kingdonia uniflora</name>
    <dbReference type="NCBI Taxonomy" id="39325"/>
    <lineage>
        <taxon>Eukaryota</taxon>
        <taxon>Viridiplantae</taxon>
        <taxon>Streptophyta</taxon>
        <taxon>Embryophyta</taxon>
        <taxon>Tracheophyta</taxon>
        <taxon>Spermatophyta</taxon>
        <taxon>Magnoliopsida</taxon>
        <taxon>Ranunculales</taxon>
        <taxon>Circaeasteraceae</taxon>
        <taxon>Kingdonia</taxon>
    </lineage>
</organism>
<evidence type="ECO:0000313" key="2">
    <source>
        <dbReference type="Proteomes" id="UP000541444"/>
    </source>
</evidence>
<dbReference type="EMBL" id="JACGCM010000857">
    <property type="protein sequence ID" value="KAF6165233.1"/>
    <property type="molecule type" value="Genomic_DNA"/>
</dbReference>
<feature type="non-terminal residue" evidence="1">
    <location>
        <position position="88"/>
    </location>
</feature>
<comment type="caution">
    <text evidence="1">The sequence shown here is derived from an EMBL/GenBank/DDBJ whole genome shotgun (WGS) entry which is preliminary data.</text>
</comment>
<protein>
    <submittedName>
        <fullName evidence="1">Uncharacterized protein</fullName>
    </submittedName>
</protein>
<evidence type="ECO:0000313" key="1">
    <source>
        <dbReference type="EMBL" id="KAF6165233.1"/>
    </source>
</evidence>
<reference evidence="1 2" key="1">
    <citation type="journal article" date="2020" name="IScience">
        <title>Genome Sequencing of the Endangered Kingdonia uniflora (Circaeasteraceae, Ranunculales) Reveals Potential Mechanisms of Evolutionary Specialization.</title>
        <authorList>
            <person name="Sun Y."/>
            <person name="Deng T."/>
            <person name="Zhang A."/>
            <person name="Moore M.J."/>
            <person name="Landis J.B."/>
            <person name="Lin N."/>
            <person name="Zhang H."/>
            <person name="Zhang X."/>
            <person name="Huang J."/>
            <person name="Zhang X."/>
            <person name="Sun H."/>
            <person name="Wang H."/>
        </authorList>
    </citation>
    <scope>NUCLEOTIDE SEQUENCE [LARGE SCALE GENOMIC DNA]</scope>
    <source>
        <strain evidence="1">TB1705</strain>
        <tissue evidence="1">Leaf</tissue>
    </source>
</reference>
<dbReference type="Proteomes" id="UP000541444">
    <property type="component" value="Unassembled WGS sequence"/>
</dbReference>